<gene>
    <name evidence="1" type="ORF">KSW82_06640</name>
</gene>
<dbReference type="AlphaFoldDB" id="A0AAW4N0U9"/>
<evidence type="ECO:0000313" key="2">
    <source>
        <dbReference type="Proteomes" id="UP001196765"/>
    </source>
</evidence>
<protein>
    <submittedName>
        <fullName evidence="1">Four helix bundle protein</fullName>
    </submittedName>
</protein>
<evidence type="ECO:0000313" key="1">
    <source>
        <dbReference type="EMBL" id="MBV3387413.1"/>
    </source>
</evidence>
<organism evidence="1 2">
    <name type="scientific">Segatella copri</name>
    <dbReference type="NCBI Taxonomy" id="165179"/>
    <lineage>
        <taxon>Bacteria</taxon>
        <taxon>Pseudomonadati</taxon>
        <taxon>Bacteroidota</taxon>
        <taxon>Bacteroidia</taxon>
        <taxon>Bacteroidales</taxon>
        <taxon>Prevotellaceae</taxon>
        <taxon>Segatella</taxon>
    </lineage>
</organism>
<dbReference type="RefSeq" id="WP_217744291.1">
    <property type="nucleotide sequence ID" value="NZ_JAHOEI010000017.1"/>
</dbReference>
<dbReference type="InterPro" id="IPR012657">
    <property type="entry name" value="23S_rRNA-intervening_sequence"/>
</dbReference>
<dbReference type="Proteomes" id="UP001196765">
    <property type="component" value="Unassembled WGS sequence"/>
</dbReference>
<dbReference type="PANTHER" id="PTHR38471">
    <property type="entry name" value="FOUR HELIX BUNDLE PROTEIN"/>
    <property type="match status" value="1"/>
</dbReference>
<dbReference type="PANTHER" id="PTHR38471:SF2">
    <property type="entry name" value="FOUR HELIX BUNDLE PROTEIN"/>
    <property type="match status" value="1"/>
</dbReference>
<dbReference type="Pfam" id="PF05635">
    <property type="entry name" value="23S_rRNA_IVP"/>
    <property type="match status" value="1"/>
</dbReference>
<dbReference type="NCBIfam" id="TIGR02436">
    <property type="entry name" value="four helix bundle protein"/>
    <property type="match status" value="1"/>
</dbReference>
<proteinExistence type="predicted"/>
<dbReference type="PIRSF" id="PIRSF035652">
    <property type="entry name" value="CHP02436"/>
    <property type="match status" value="1"/>
</dbReference>
<reference evidence="1" key="1">
    <citation type="submission" date="2021-06" db="EMBL/GenBank/DDBJ databases">
        <title>Collection of gut derived symbiotic bacterial strains cultured from healthy donors.</title>
        <authorList>
            <person name="Lin H."/>
            <person name="Littmann E."/>
            <person name="Pamer E.G."/>
        </authorList>
    </citation>
    <scope>NUCLEOTIDE SEQUENCE</scope>
    <source>
        <strain evidence="1">MSK.21.74</strain>
    </source>
</reference>
<comment type="caution">
    <text evidence="1">The sequence shown here is derived from an EMBL/GenBank/DDBJ whole genome shotgun (WGS) entry which is preliminary data.</text>
</comment>
<dbReference type="EMBL" id="JAHOEI010000017">
    <property type="protein sequence ID" value="MBV3387413.1"/>
    <property type="molecule type" value="Genomic_DNA"/>
</dbReference>
<sequence>MLERKVVENDIYVLSKASALRIVNLYKFLTEQKHEYVISKQLLRSGTSIGANVHEAKNAQSRPDFSSKMNISLKEASESGYWLDLLYDADYITKKAYDSISDDCEHLQAVLIKIVKSTKHQ</sequence>
<accession>A0AAW4N0U9</accession>
<name>A0AAW4N0U9_9BACT</name>